<evidence type="ECO:0000313" key="2">
    <source>
        <dbReference type="EMBL" id="KAF7578819.1"/>
    </source>
</evidence>
<dbReference type="GeneID" id="90954452"/>
<dbReference type="RefSeq" id="XP_065966116.1">
    <property type="nucleotide sequence ID" value="XM_066103914.1"/>
</dbReference>
<comment type="caution">
    <text evidence="2">The sequence shown here is derived from an EMBL/GenBank/DDBJ whole genome shotgun (WGS) entry which is preliminary data.</text>
</comment>
<sequence length="203" mass="21397">MSSSLSSLSSFTPPLNPAVTRAIIIPASSAASTSVPATTRASLCSASSILRVAPADFPRPYCAYNADILIPNLSSCCGDGEEDLEKGRDSNVYVHKNCTQYCVVSPSKTSSWRACVINLYPEANVYGHNFPCFFEDPGSPARPNSGNSRIESNKYTSDNNPNDGDELASPTDVPDAAAGVEKPSLTLMGWIVLLLVAGVGFIG</sequence>
<name>A0A5M9LT87_9PLEO</name>
<reference evidence="2" key="1">
    <citation type="journal article" date="2018" name="BMC Genomics">
        <title>Comparative genomics of the wheat fungal pathogen Pyrenophora tritici-repentis reveals chromosomal variations and genome plasticity.</title>
        <authorList>
            <person name="Moolhuijzen P."/>
            <person name="See P.T."/>
            <person name="Hane J.K."/>
            <person name="Shi G."/>
            <person name="Liu Z."/>
            <person name="Oliver R.P."/>
            <person name="Moffat C.S."/>
        </authorList>
    </citation>
    <scope>NUCLEOTIDE SEQUENCE [LARGE SCALE GENOMIC DNA]</scope>
    <source>
        <strain evidence="2">M4</strain>
    </source>
</reference>
<evidence type="ECO:0000313" key="3">
    <source>
        <dbReference type="Proteomes" id="UP000245464"/>
    </source>
</evidence>
<proteinExistence type="predicted"/>
<evidence type="ECO:0000256" key="1">
    <source>
        <dbReference type="SAM" id="MobiDB-lite"/>
    </source>
</evidence>
<dbReference type="Proteomes" id="UP000245464">
    <property type="component" value="Chromosome 1"/>
</dbReference>
<feature type="compositionally biased region" description="Polar residues" evidence="1">
    <location>
        <begin position="143"/>
        <end position="162"/>
    </location>
</feature>
<dbReference type="EMBL" id="NQIK02000001">
    <property type="protein sequence ID" value="KAF7578819.1"/>
    <property type="molecule type" value="Genomic_DNA"/>
</dbReference>
<dbReference type="AlphaFoldDB" id="A0A5M9LT87"/>
<organism evidence="2 3">
    <name type="scientific">Pyrenophora tritici-repentis</name>
    <dbReference type="NCBI Taxonomy" id="45151"/>
    <lineage>
        <taxon>Eukaryota</taxon>
        <taxon>Fungi</taxon>
        <taxon>Dikarya</taxon>
        <taxon>Ascomycota</taxon>
        <taxon>Pezizomycotina</taxon>
        <taxon>Dothideomycetes</taxon>
        <taxon>Pleosporomycetidae</taxon>
        <taxon>Pleosporales</taxon>
        <taxon>Pleosporineae</taxon>
        <taxon>Pleosporaceae</taxon>
        <taxon>Pyrenophora</taxon>
    </lineage>
</organism>
<protein>
    <submittedName>
        <fullName evidence="2">Uncharacterized protein</fullName>
    </submittedName>
</protein>
<dbReference type="KEGG" id="ptrr:90954452"/>
<gene>
    <name evidence="2" type="ORF">PtrM4_030590</name>
</gene>
<accession>A0A5M9LT87</accession>
<feature type="region of interest" description="Disordered" evidence="1">
    <location>
        <begin position="143"/>
        <end position="175"/>
    </location>
</feature>